<evidence type="ECO:0000313" key="1">
    <source>
        <dbReference type="EMBL" id="TKX23365.1"/>
    </source>
</evidence>
<dbReference type="EMBL" id="PTQR01000054">
    <property type="protein sequence ID" value="TKX23365.1"/>
    <property type="molecule type" value="Genomic_DNA"/>
</dbReference>
<dbReference type="AlphaFoldDB" id="A0A4U7B174"/>
<organism evidence="1 2">
    <name type="scientific">Elsinoe australis</name>
    <dbReference type="NCBI Taxonomy" id="40998"/>
    <lineage>
        <taxon>Eukaryota</taxon>
        <taxon>Fungi</taxon>
        <taxon>Dikarya</taxon>
        <taxon>Ascomycota</taxon>
        <taxon>Pezizomycotina</taxon>
        <taxon>Dothideomycetes</taxon>
        <taxon>Dothideomycetidae</taxon>
        <taxon>Myriangiales</taxon>
        <taxon>Elsinoaceae</taxon>
        <taxon>Elsinoe</taxon>
    </lineage>
</organism>
<gene>
    <name evidence="1" type="ORF">C1H76_4433</name>
</gene>
<sequence>MANIGRRSTVAHGMALTLAQKSGKKRRQLEAELISPPVSISEIHKSPMIRVSLRTRAGNLVAKDIYSNALKLASPVLNPIILNIEEQTFDQFLNWMYSGPNKLDFKQGRYAKHDILPQMLQLWLFGKDKDITNLCNAAISLAAAYGKKHDGLHVSGRLDVIVTAYDSARDGQGLREFLVEVWAYEQQCHAENGAFGTASIRKWPDDFTISVLTTLGLEREGTYESPYNGFSILNYRYNRDTNPAVTEEAIGGAENEPILIEDD</sequence>
<proteinExistence type="predicted"/>
<name>A0A4U7B174_9PEZI</name>
<comment type="caution">
    <text evidence="1">The sequence shown here is derived from an EMBL/GenBank/DDBJ whole genome shotgun (WGS) entry which is preliminary data.</text>
</comment>
<protein>
    <submittedName>
        <fullName evidence="1">Uncharacterized protein</fullName>
    </submittedName>
</protein>
<dbReference type="Proteomes" id="UP000308133">
    <property type="component" value="Unassembled WGS sequence"/>
</dbReference>
<reference evidence="1 2" key="1">
    <citation type="submission" date="2018-02" db="EMBL/GenBank/DDBJ databases">
        <title>Draft genome sequences of Elsinoe sp., causing black scab on jojoba.</title>
        <authorList>
            <person name="Stodart B."/>
            <person name="Jeffress S."/>
            <person name="Ash G."/>
            <person name="Arun Chinnappa K."/>
        </authorList>
    </citation>
    <scope>NUCLEOTIDE SEQUENCE [LARGE SCALE GENOMIC DNA]</scope>
    <source>
        <strain evidence="1 2">Hillstone_2</strain>
    </source>
</reference>
<evidence type="ECO:0000313" key="2">
    <source>
        <dbReference type="Proteomes" id="UP000308133"/>
    </source>
</evidence>
<accession>A0A4U7B174</accession>